<dbReference type="CDD" id="cd00009">
    <property type="entry name" value="AAA"/>
    <property type="match status" value="1"/>
</dbReference>
<evidence type="ECO:0000256" key="2">
    <source>
        <dbReference type="ARBA" id="ARBA00012417"/>
    </source>
</evidence>
<dbReference type="EMBL" id="JASOOY020000003">
    <property type="protein sequence ID" value="MEO3716150.1"/>
    <property type="molecule type" value="Genomic_DNA"/>
</dbReference>
<dbReference type="GO" id="GO:0005524">
    <property type="term" value="F:ATP binding"/>
    <property type="evidence" value="ECO:0007669"/>
    <property type="project" value="UniProtKB-KW"/>
</dbReference>
<dbReference type="AlphaFoldDB" id="A0AAW9SSM4"/>
<evidence type="ECO:0000256" key="3">
    <source>
        <dbReference type="ARBA" id="ARBA00022679"/>
    </source>
</evidence>
<evidence type="ECO:0000313" key="15">
    <source>
        <dbReference type="Proteomes" id="UP001223646"/>
    </source>
</evidence>
<comment type="catalytic activity">
    <reaction evidence="11">
        <text>DNA(n) + a 2'-deoxyribonucleoside 5'-triphosphate = DNA(n+1) + diphosphate</text>
        <dbReference type="Rhea" id="RHEA:22508"/>
        <dbReference type="Rhea" id="RHEA-COMP:17339"/>
        <dbReference type="Rhea" id="RHEA-COMP:17340"/>
        <dbReference type="ChEBI" id="CHEBI:33019"/>
        <dbReference type="ChEBI" id="CHEBI:61560"/>
        <dbReference type="ChEBI" id="CHEBI:173112"/>
        <dbReference type="EC" id="2.7.7.7"/>
    </reaction>
</comment>
<keyword evidence="7" id="KW-0547">Nucleotide-binding</keyword>
<dbReference type="RefSeq" id="WP_284827146.1">
    <property type="nucleotide sequence ID" value="NZ_JASOOY020000003.1"/>
</dbReference>
<evidence type="ECO:0000259" key="13">
    <source>
        <dbReference type="SMART" id="SM00382"/>
    </source>
</evidence>
<evidence type="ECO:0000256" key="8">
    <source>
        <dbReference type="ARBA" id="ARBA00022833"/>
    </source>
</evidence>
<evidence type="ECO:0000256" key="12">
    <source>
        <dbReference type="SAM" id="MobiDB-lite"/>
    </source>
</evidence>
<dbReference type="Pfam" id="PF12169">
    <property type="entry name" value="DNA_pol3_gamma3"/>
    <property type="match status" value="1"/>
</dbReference>
<evidence type="ECO:0000256" key="11">
    <source>
        <dbReference type="ARBA" id="ARBA00049244"/>
    </source>
</evidence>
<dbReference type="InterPro" id="IPR003593">
    <property type="entry name" value="AAA+_ATPase"/>
</dbReference>
<dbReference type="Gene3D" id="3.40.50.300">
    <property type="entry name" value="P-loop containing nucleotide triphosphate hydrolases"/>
    <property type="match status" value="1"/>
</dbReference>
<dbReference type="InterPro" id="IPR022754">
    <property type="entry name" value="DNA_pol_III_gamma-3"/>
</dbReference>
<gene>
    <name evidence="14" type="ORF">QP460_000890</name>
</gene>
<dbReference type="SUPFAM" id="SSF52540">
    <property type="entry name" value="P-loop containing nucleoside triphosphate hydrolases"/>
    <property type="match status" value="1"/>
</dbReference>
<dbReference type="SMART" id="SM00382">
    <property type="entry name" value="AAA"/>
    <property type="match status" value="1"/>
</dbReference>
<dbReference type="GO" id="GO:0006261">
    <property type="term" value="P:DNA-templated DNA replication"/>
    <property type="evidence" value="ECO:0007669"/>
    <property type="project" value="TreeGrafter"/>
</dbReference>
<feature type="compositionally biased region" description="Low complexity" evidence="12">
    <location>
        <begin position="893"/>
        <end position="928"/>
    </location>
</feature>
<feature type="region of interest" description="Disordered" evidence="12">
    <location>
        <begin position="771"/>
        <end position="977"/>
    </location>
</feature>
<keyword evidence="5" id="KW-0235">DNA replication</keyword>
<protein>
    <recommendedName>
        <fullName evidence="2">DNA-directed DNA polymerase</fullName>
        <ecNumber evidence="2">2.7.7.7</ecNumber>
    </recommendedName>
</protein>
<dbReference type="GO" id="GO:0003887">
    <property type="term" value="F:DNA-directed DNA polymerase activity"/>
    <property type="evidence" value="ECO:0007669"/>
    <property type="project" value="UniProtKB-KW"/>
</dbReference>
<evidence type="ECO:0000256" key="4">
    <source>
        <dbReference type="ARBA" id="ARBA00022695"/>
    </source>
</evidence>
<dbReference type="Pfam" id="PF22608">
    <property type="entry name" value="DNAX_ATPase_lid"/>
    <property type="match status" value="1"/>
</dbReference>
<organism evidence="14 15">
    <name type="scientific">Corynebacterium amycolatum</name>
    <dbReference type="NCBI Taxonomy" id="43765"/>
    <lineage>
        <taxon>Bacteria</taxon>
        <taxon>Bacillati</taxon>
        <taxon>Actinomycetota</taxon>
        <taxon>Actinomycetes</taxon>
        <taxon>Mycobacteriales</taxon>
        <taxon>Corynebacteriaceae</taxon>
        <taxon>Corynebacterium</taxon>
    </lineage>
</organism>
<name>A0AAW9SSM4_CORAY</name>
<feature type="compositionally biased region" description="Basic and acidic residues" evidence="12">
    <location>
        <begin position="845"/>
        <end position="855"/>
    </location>
</feature>
<evidence type="ECO:0000256" key="7">
    <source>
        <dbReference type="ARBA" id="ARBA00022741"/>
    </source>
</evidence>
<evidence type="ECO:0000256" key="1">
    <source>
        <dbReference type="ARBA" id="ARBA00006360"/>
    </source>
</evidence>
<dbReference type="NCBIfam" id="NF005846">
    <property type="entry name" value="PRK07764.1-6"/>
    <property type="match status" value="1"/>
</dbReference>
<feature type="region of interest" description="Disordered" evidence="12">
    <location>
        <begin position="392"/>
        <end position="686"/>
    </location>
</feature>
<dbReference type="PANTHER" id="PTHR11669:SF0">
    <property type="entry name" value="PROTEIN STICHEL-LIKE 2"/>
    <property type="match status" value="1"/>
</dbReference>
<feature type="compositionally biased region" description="Low complexity" evidence="12">
    <location>
        <begin position="614"/>
        <end position="662"/>
    </location>
</feature>
<dbReference type="InterPro" id="IPR027417">
    <property type="entry name" value="P-loop_NTPase"/>
</dbReference>
<keyword evidence="9" id="KW-0067">ATP-binding</keyword>
<dbReference type="PANTHER" id="PTHR11669">
    <property type="entry name" value="REPLICATION FACTOR C / DNA POLYMERASE III GAMMA-TAU SUBUNIT"/>
    <property type="match status" value="1"/>
</dbReference>
<keyword evidence="10" id="KW-0239">DNA-directed DNA polymerase</keyword>
<feature type="compositionally biased region" description="Polar residues" evidence="12">
    <location>
        <begin position="960"/>
        <end position="977"/>
    </location>
</feature>
<feature type="domain" description="AAA+ ATPase" evidence="13">
    <location>
        <begin position="41"/>
        <end position="184"/>
    </location>
</feature>
<dbReference type="FunFam" id="3.40.50.300:FF:000014">
    <property type="entry name" value="DNA polymerase III subunit gamma/tau"/>
    <property type="match status" value="1"/>
</dbReference>
<dbReference type="EC" id="2.7.7.7" evidence="2"/>
<dbReference type="Proteomes" id="UP001223646">
    <property type="component" value="Unassembled WGS sequence"/>
</dbReference>
<dbReference type="Pfam" id="PF13177">
    <property type="entry name" value="DNA_pol3_delta2"/>
    <property type="match status" value="1"/>
</dbReference>
<comment type="caution">
    <text evidence="14">The sequence shown here is derived from an EMBL/GenBank/DDBJ whole genome shotgun (WGS) entry which is preliminary data.</text>
</comment>
<feature type="compositionally biased region" description="Low complexity" evidence="12">
    <location>
        <begin position="867"/>
        <end position="885"/>
    </location>
</feature>
<keyword evidence="3 14" id="KW-0808">Transferase</keyword>
<proteinExistence type="inferred from homology"/>
<dbReference type="SUPFAM" id="SSF48019">
    <property type="entry name" value="post-AAA+ oligomerization domain-like"/>
    <property type="match status" value="1"/>
</dbReference>
<dbReference type="GO" id="GO:0046872">
    <property type="term" value="F:metal ion binding"/>
    <property type="evidence" value="ECO:0007669"/>
    <property type="project" value="UniProtKB-KW"/>
</dbReference>
<keyword evidence="4 14" id="KW-0548">Nucleotidyltransferase</keyword>
<feature type="compositionally biased region" description="Low complexity" evidence="12">
    <location>
        <begin position="791"/>
        <end position="813"/>
    </location>
</feature>
<dbReference type="InterPro" id="IPR045085">
    <property type="entry name" value="HLD_clamp_pol_III_gamma_tau"/>
</dbReference>
<dbReference type="NCBIfam" id="TIGR02397">
    <property type="entry name" value="dnaX_nterm"/>
    <property type="match status" value="1"/>
</dbReference>
<dbReference type="Gene3D" id="1.20.272.10">
    <property type="match status" value="1"/>
</dbReference>
<keyword evidence="6" id="KW-0479">Metal-binding</keyword>
<feature type="compositionally biased region" description="Pro residues" evidence="12">
    <location>
        <begin position="663"/>
        <end position="685"/>
    </location>
</feature>
<reference evidence="14" key="1">
    <citation type="submission" date="2023-05" db="EMBL/GenBank/DDBJ databases">
        <authorList>
            <person name="Du J."/>
        </authorList>
    </citation>
    <scope>NUCLEOTIDE SEQUENCE</scope>
    <source>
        <strain evidence="14">UMB1064</strain>
    </source>
</reference>
<evidence type="ECO:0000256" key="10">
    <source>
        <dbReference type="ARBA" id="ARBA00022932"/>
    </source>
</evidence>
<evidence type="ECO:0000256" key="5">
    <source>
        <dbReference type="ARBA" id="ARBA00022705"/>
    </source>
</evidence>
<sequence>MALYRKYRPASFAEVVGQRHVTDPLSAALESRDAQGRPNRINHAYLFSGPRGCGKTSSARIMARSLNCAEGPTATPCGQCASCRALAPGGPGNLDVIELDAASHNGVEDMRELREKAIFQPAESRYRIFIIDEAHMITASGFNALLKIVEEPPEHLIFIFATTEPERVLPTIRSRTHHYPFRLLTPPDMRGLLERVVTAEGVRVEPDVYPLVIQAGGGSPRDSLSVMDQLIAGSGTNGVDYETSAAILGVTDSVIITDAIEALAAGDRAAMFSVVGRVIMSGQDPARFASDLLGRVRDLLVLSAVPNALEQGLVEIPESQIDGVLEQAGTIPPATLTRFTQVLSDGLRHFRGVTSPRLLLEVLCARMLLPATEDSVESLLQRVEALEHGRPALADGSGAATPAAAPVSSDAGAAEASPMQSGQSAREAWRQRNAQRKKGAQSASVTQRGRTGQAAPAQAPSQPQPQPEPQPKVQSDPVEQQSAPAAAVSQESVTEPKPAPEAPTAPAEQPEQSEQPTQATSAESVEQPQQAEQPQQPESAEQPLSEEEAQAEKIREFRRKMAEHARISEQQTRAQLAQEREQQTREREGEGGSMSIVEEEPVVSSSPTHSEQLTQPTQAAQSEQPAQPEQSAESARPTQAAQPEQPEQPTQTTQSPESQPEPQVQPAPEPAPQPEPTPQPEPEPAPAGIEQIRERWQDILAAVDGPHAFPIRVLAEQAVPLDVENDTLIIGHSTGALATRLNTPDYEQALSAAVKQVTGFNGQVHCVVGTRPRAPRSTATGGVAGEDDSSSRGSSSPNDTAPAPTPAASAQPKAPEPEKPTQPDQQAQSEPAPRPQRSSAYASVAERRAKIEAAKRAAMGHQAGHDQPAQPHQQSQPNQPAQPSQPTQPNPNPVHQQPQQQSNQPQPQSFLRAAQANAQANAQAQANQDSGFGGVPLPPEPMEEFAPPEGAEGAGGYGSRNPSNANTTYNPVSQNLQDNNYEEDTSEYFEAANEVGSLDHRSLKDVVMEMLEKELGAKPLEDR</sequence>
<dbReference type="CDD" id="cd18137">
    <property type="entry name" value="HLD_clamp_pol_III_gamma_tau"/>
    <property type="match status" value="1"/>
</dbReference>
<feature type="compositionally biased region" description="Basic and acidic residues" evidence="12">
    <location>
        <begin position="578"/>
        <end position="590"/>
    </location>
</feature>
<dbReference type="Gene3D" id="1.10.8.60">
    <property type="match status" value="1"/>
</dbReference>
<dbReference type="GO" id="GO:0003677">
    <property type="term" value="F:DNA binding"/>
    <property type="evidence" value="ECO:0007669"/>
    <property type="project" value="InterPro"/>
</dbReference>
<feature type="compositionally biased region" description="Low complexity" evidence="12">
    <location>
        <begin position="504"/>
        <end position="543"/>
    </location>
</feature>
<feature type="compositionally biased region" description="Polar residues" evidence="12">
    <location>
        <begin position="477"/>
        <end position="493"/>
    </location>
</feature>
<dbReference type="InterPro" id="IPR012763">
    <property type="entry name" value="DNA_pol_III_sug/sutau_N"/>
</dbReference>
<dbReference type="InterPro" id="IPR050238">
    <property type="entry name" value="DNA_Rep/Repair_Clamp_Loader"/>
</dbReference>
<dbReference type="GO" id="GO:0009360">
    <property type="term" value="C:DNA polymerase III complex"/>
    <property type="evidence" value="ECO:0007669"/>
    <property type="project" value="InterPro"/>
</dbReference>
<accession>A0AAW9SSM4</accession>
<feature type="compositionally biased region" description="Low complexity" evidence="12">
    <location>
        <begin position="392"/>
        <end position="416"/>
    </location>
</feature>
<feature type="compositionally biased region" description="Polar residues" evidence="12">
    <location>
        <begin position="441"/>
        <end position="450"/>
    </location>
</feature>
<feature type="compositionally biased region" description="Basic and acidic residues" evidence="12">
    <location>
        <begin position="550"/>
        <end position="567"/>
    </location>
</feature>
<dbReference type="InterPro" id="IPR008921">
    <property type="entry name" value="DNA_pol3_clamp-load_cplx_C"/>
</dbReference>
<evidence type="ECO:0000256" key="6">
    <source>
        <dbReference type="ARBA" id="ARBA00022723"/>
    </source>
</evidence>
<evidence type="ECO:0000313" key="14">
    <source>
        <dbReference type="EMBL" id="MEO3716150.1"/>
    </source>
</evidence>
<comment type="similarity">
    <text evidence="1">Belongs to the DnaX/STICHEL family.</text>
</comment>
<evidence type="ECO:0000256" key="9">
    <source>
        <dbReference type="ARBA" id="ARBA00022840"/>
    </source>
</evidence>
<keyword evidence="8" id="KW-0862">Zinc</keyword>
<reference evidence="14" key="2">
    <citation type="submission" date="2024-05" db="EMBL/GenBank/DDBJ databases">
        <authorList>
            <person name="Wolfe A."/>
        </authorList>
    </citation>
    <scope>NUCLEOTIDE SEQUENCE</scope>
    <source>
        <strain evidence="14">UMB1064</strain>
    </source>
</reference>